<keyword evidence="2" id="KW-1185">Reference proteome</keyword>
<reference evidence="1 2" key="1">
    <citation type="submission" date="2024-05" db="EMBL/GenBank/DDBJ databases">
        <title>Haplotype-resolved chromosome-level genome assembly of Huyou (Citrus changshanensis).</title>
        <authorList>
            <person name="Miao C."/>
            <person name="Chen W."/>
            <person name="Wu Y."/>
            <person name="Wang L."/>
            <person name="Zhao S."/>
            <person name="Grierson D."/>
            <person name="Xu C."/>
            <person name="Chen K."/>
        </authorList>
    </citation>
    <scope>NUCLEOTIDE SEQUENCE [LARGE SCALE GENOMIC DNA]</scope>
    <source>
        <strain evidence="1">01-14</strain>
        <tissue evidence="1">Leaf</tissue>
    </source>
</reference>
<organism evidence="1 2">
    <name type="scientific">Citrus x changshan-huyou</name>
    <dbReference type="NCBI Taxonomy" id="2935761"/>
    <lineage>
        <taxon>Eukaryota</taxon>
        <taxon>Viridiplantae</taxon>
        <taxon>Streptophyta</taxon>
        <taxon>Embryophyta</taxon>
        <taxon>Tracheophyta</taxon>
        <taxon>Spermatophyta</taxon>
        <taxon>Magnoliopsida</taxon>
        <taxon>eudicotyledons</taxon>
        <taxon>Gunneridae</taxon>
        <taxon>Pentapetalae</taxon>
        <taxon>rosids</taxon>
        <taxon>malvids</taxon>
        <taxon>Sapindales</taxon>
        <taxon>Rutaceae</taxon>
        <taxon>Aurantioideae</taxon>
        <taxon>Citrus</taxon>
    </lineage>
</organism>
<dbReference type="InterPro" id="IPR040249">
    <property type="entry name" value="Ricin_B-like_lectin_EULS3-like"/>
</dbReference>
<comment type="caution">
    <text evidence="1">The sequence shown here is derived from an EMBL/GenBank/DDBJ whole genome shotgun (WGS) entry which is preliminary data.</text>
</comment>
<evidence type="ECO:0000313" key="1">
    <source>
        <dbReference type="EMBL" id="KAK9201207.1"/>
    </source>
</evidence>
<dbReference type="EMBL" id="JBCGBO010000005">
    <property type="protein sequence ID" value="KAK9201207.1"/>
    <property type="molecule type" value="Genomic_DNA"/>
</dbReference>
<protein>
    <submittedName>
        <fullName evidence="1">Uncharacterized protein</fullName>
    </submittedName>
</protein>
<accession>A0AAP0MBK7</accession>
<dbReference type="AlphaFoldDB" id="A0AAP0MBK7"/>
<dbReference type="Proteomes" id="UP001428341">
    <property type="component" value="Unassembled WGS sequence"/>
</dbReference>
<proteinExistence type="predicted"/>
<evidence type="ECO:0000313" key="2">
    <source>
        <dbReference type="Proteomes" id="UP001428341"/>
    </source>
</evidence>
<dbReference type="PANTHER" id="PTHR31257">
    <property type="entry name" value="RICIN B-LIKE LECTIN EULS3"/>
    <property type="match status" value="1"/>
</dbReference>
<gene>
    <name evidence="1" type="ORF">WN944_016408</name>
</gene>
<sequence>MGPIVVVDTKQDRHWRGHAAAADTMQHRCRMGPTVAVVEIINLSTMTPHLINQLVRSFARKSPGFSLGGKDKAVILVPADSSDMTQFDSECCPCFALVNKAPNMAMKHRKGPTEPVRLEPYDPSDGNWKGCDVTCGHNNKDGDW</sequence>
<name>A0AAP0MBK7_9ROSI</name>
<dbReference type="PANTHER" id="PTHR31257:SF2">
    <property type="entry name" value="RICIN B-LIKE LECTIN EULS3"/>
    <property type="match status" value="1"/>
</dbReference>